<evidence type="ECO:0000313" key="1">
    <source>
        <dbReference type="EMBL" id="OCA92563.1"/>
    </source>
</evidence>
<protein>
    <submittedName>
        <fullName evidence="1">Uncharacterized protein</fullName>
    </submittedName>
</protein>
<proteinExistence type="predicted"/>
<dbReference type="EMBL" id="MAYT01000001">
    <property type="protein sequence ID" value="OCA92563.1"/>
    <property type="molecule type" value="Genomic_DNA"/>
</dbReference>
<sequence>MNIKRFKKIMAMSNEERQKQVKEFWTDDDLIELGLKCKQCGSENCNQEEVYWQDGKQFLVKVYCKDCKSYSD</sequence>
<dbReference type="RefSeq" id="WP_065409051.1">
    <property type="nucleotide sequence ID" value="NZ_MAYT01000001.1"/>
</dbReference>
<name>A0A1B9B908_9BACI</name>
<gene>
    <name evidence="1" type="ORF">A8F95_02370</name>
</gene>
<dbReference type="AlphaFoldDB" id="A0A1B9B908"/>
<accession>A0A1B9B908</accession>
<keyword evidence="2" id="KW-1185">Reference proteome</keyword>
<reference evidence="2" key="1">
    <citation type="submission" date="2016-05" db="EMBL/GenBank/DDBJ databases">
        <authorList>
            <person name="Liu B."/>
            <person name="Wang J."/>
            <person name="Zhu Y."/>
            <person name="Liu G."/>
            <person name="Chen Q."/>
            <person name="Chen Z."/>
            <person name="Lan J."/>
            <person name="Che J."/>
            <person name="Ge C."/>
            <person name="Shi H."/>
            <person name="Pan Z."/>
            <person name="Liu X."/>
        </authorList>
    </citation>
    <scope>NUCLEOTIDE SEQUENCE [LARGE SCALE GENOMIC DNA]</scope>
    <source>
        <strain evidence="2">FJAT-27215</strain>
    </source>
</reference>
<comment type="caution">
    <text evidence="1">The sequence shown here is derived from an EMBL/GenBank/DDBJ whole genome shotgun (WGS) entry which is preliminary data.</text>
</comment>
<evidence type="ECO:0000313" key="2">
    <source>
        <dbReference type="Proteomes" id="UP000092578"/>
    </source>
</evidence>
<dbReference type="Proteomes" id="UP000092578">
    <property type="component" value="Unassembled WGS sequence"/>
</dbReference>
<organism evidence="1 2">
    <name type="scientific">Pseudobacillus wudalianchiensis</name>
    <dbReference type="NCBI Taxonomy" id="1743143"/>
    <lineage>
        <taxon>Bacteria</taxon>
        <taxon>Bacillati</taxon>
        <taxon>Bacillota</taxon>
        <taxon>Bacilli</taxon>
        <taxon>Bacillales</taxon>
        <taxon>Bacillaceae</taxon>
        <taxon>Pseudobacillus</taxon>
    </lineage>
</organism>